<dbReference type="InterPro" id="IPR029045">
    <property type="entry name" value="ClpP/crotonase-like_dom_sf"/>
</dbReference>
<dbReference type="PANTHER" id="PTHR42964:SF1">
    <property type="entry name" value="POLYKETIDE BIOSYNTHESIS ENOYL-COA HYDRATASE PKSH-RELATED"/>
    <property type="match status" value="1"/>
</dbReference>
<reference evidence="3" key="1">
    <citation type="submission" date="2018-05" db="EMBL/GenBank/DDBJ databases">
        <title>Zavarzinia sp. HR-AS.</title>
        <authorList>
            <person name="Lee Y."/>
            <person name="Jeon C.O."/>
        </authorList>
    </citation>
    <scope>NUCLEOTIDE SEQUENCE [LARGE SCALE GENOMIC DNA]</scope>
    <source>
        <strain evidence="3">DSM 1231</strain>
    </source>
</reference>
<dbReference type="Proteomes" id="UP000246077">
    <property type="component" value="Unassembled WGS sequence"/>
</dbReference>
<keyword evidence="3" id="KW-1185">Reference proteome</keyword>
<evidence type="ECO:0000313" key="2">
    <source>
        <dbReference type="EMBL" id="PWR23210.1"/>
    </source>
</evidence>
<evidence type="ECO:0000256" key="1">
    <source>
        <dbReference type="ARBA" id="ARBA00005254"/>
    </source>
</evidence>
<dbReference type="Gene3D" id="1.10.12.10">
    <property type="entry name" value="Lyase 2-enoyl-coa Hydratase, Chain A, domain 2"/>
    <property type="match status" value="1"/>
</dbReference>
<protein>
    <recommendedName>
        <fullName evidence="4">Enoyl-CoA hydratase</fullName>
    </recommendedName>
</protein>
<dbReference type="AlphaFoldDB" id="A0A317EAN3"/>
<name>A0A317EAN3_9PROT</name>
<dbReference type="PANTHER" id="PTHR42964">
    <property type="entry name" value="ENOYL-COA HYDRATASE"/>
    <property type="match status" value="1"/>
</dbReference>
<sequence>MTTEAPDVAPGLAPPEPEAGVRLEFSPSGLAVVTLAKPEKHNCFDELTIDRLSTIFADLANQEGVRALLVRAEGKSFSAGGDLSWMRRQAAQVFDENLTDARALAEMFRTLDQLPIPTIAMVDGPAYGGGVGLVACCDIALATPQAAFALSEVKIGLMPATIAPYVMRAIGVRNSRRYFQTGERFDAAEALRIGLISELLPDAVALEHRADKLVETIFLNAPGGVARAKSLVAELEFLPIEAETLELTAQAIARRRATPEAREGLSAFLEKRKPAWQL</sequence>
<evidence type="ECO:0000313" key="3">
    <source>
        <dbReference type="Proteomes" id="UP000246077"/>
    </source>
</evidence>
<dbReference type="RefSeq" id="WP_109919244.1">
    <property type="nucleotide sequence ID" value="NZ_QGLF01000001.1"/>
</dbReference>
<comment type="similarity">
    <text evidence="1">Belongs to the enoyl-CoA hydratase/isomerase family.</text>
</comment>
<dbReference type="Gene3D" id="3.90.226.10">
    <property type="entry name" value="2-enoyl-CoA Hydratase, Chain A, domain 1"/>
    <property type="match status" value="1"/>
</dbReference>
<dbReference type="EMBL" id="QGLF01000001">
    <property type="protein sequence ID" value="PWR23210.1"/>
    <property type="molecule type" value="Genomic_DNA"/>
</dbReference>
<organism evidence="2 3">
    <name type="scientific">Zavarzinia compransoris</name>
    <dbReference type="NCBI Taxonomy" id="1264899"/>
    <lineage>
        <taxon>Bacteria</taxon>
        <taxon>Pseudomonadati</taxon>
        <taxon>Pseudomonadota</taxon>
        <taxon>Alphaproteobacteria</taxon>
        <taxon>Rhodospirillales</taxon>
        <taxon>Zavarziniaceae</taxon>
        <taxon>Zavarzinia</taxon>
    </lineage>
</organism>
<dbReference type="OrthoDB" id="9795613at2"/>
<dbReference type="InterPro" id="IPR014748">
    <property type="entry name" value="Enoyl-CoA_hydra_C"/>
</dbReference>
<accession>A0A317EAN3</accession>
<evidence type="ECO:0008006" key="4">
    <source>
        <dbReference type="Google" id="ProtNLM"/>
    </source>
</evidence>
<dbReference type="InterPro" id="IPR051683">
    <property type="entry name" value="Enoyl-CoA_Hydratase/Isomerase"/>
</dbReference>
<dbReference type="SUPFAM" id="SSF52096">
    <property type="entry name" value="ClpP/crotonase"/>
    <property type="match status" value="1"/>
</dbReference>
<dbReference type="InterPro" id="IPR001753">
    <property type="entry name" value="Enoyl-CoA_hydra/iso"/>
</dbReference>
<comment type="caution">
    <text evidence="2">The sequence shown here is derived from an EMBL/GenBank/DDBJ whole genome shotgun (WGS) entry which is preliminary data.</text>
</comment>
<proteinExistence type="inferred from homology"/>
<gene>
    <name evidence="2" type="ORF">DKG75_01160</name>
</gene>
<dbReference type="GO" id="GO:0008300">
    <property type="term" value="P:isoprenoid catabolic process"/>
    <property type="evidence" value="ECO:0007669"/>
    <property type="project" value="TreeGrafter"/>
</dbReference>
<dbReference type="Pfam" id="PF00378">
    <property type="entry name" value="ECH_1"/>
    <property type="match status" value="1"/>
</dbReference>
<dbReference type="CDD" id="cd06558">
    <property type="entry name" value="crotonase-like"/>
    <property type="match status" value="1"/>
</dbReference>
<dbReference type="GO" id="GO:0003824">
    <property type="term" value="F:catalytic activity"/>
    <property type="evidence" value="ECO:0007669"/>
    <property type="project" value="UniProtKB-ARBA"/>
</dbReference>